<reference evidence="2 3" key="2">
    <citation type="journal article" date="2010" name="Stand. Genomic Sci.">
        <title>Complete genome sequence of Gordonia bronchialis type strain (3410).</title>
        <authorList>
            <person name="Ivanova N."/>
            <person name="Sikorski J."/>
            <person name="Jando M."/>
            <person name="Lapidus A."/>
            <person name="Nolan M."/>
            <person name="Lucas S."/>
            <person name="Del Rio T.G."/>
            <person name="Tice H."/>
            <person name="Copeland A."/>
            <person name="Cheng J.F."/>
            <person name="Chen F."/>
            <person name="Bruce D."/>
            <person name="Goodwin L."/>
            <person name="Pitluck S."/>
            <person name="Mavromatis K."/>
            <person name="Ovchinnikova G."/>
            <person name="Pati A."/>
            <person name="Chen A."/>
            <person name="Palaniappan K."/>
            <person name="Land M."/>
            <person name="Hauser L."/>
            <person name="Chang Y.J."/>
            <person name="Jeffries C.D."/>
            <person name="Chain P."/>
            <person name="Saunders E."/>
            <person name="Han C."/>
            <person name="Detter J.C."/>
            <person name="Brettin T."/>
            <person name="Rohde M."/>
            <person name="Goker M."/>
            <person name="Bristow J."/>
            <person name="Eisen J.A."/>
            <person name="Markowitz V."/>
            <person name="Hugenholtz P."/>
            <person name="Klenk H.P."/>
            <person name="Kyrpides N.C."/>
        </authorList>
    </citation>
    <scope>NUCLEOTIDE SEQUENCE [LARGE SCALE GENOMIC DNA]</scope>
    <source>
        <strain evidence="3">ATCC 25592 / DSM 43247 / BCRC 13721 / JCM 3198 / KCTC 3076 / NBRC 16047 / NCTC 10667</strain>
    </source>
</reference>
<sequence length="86" mass="9303">MFRPVGTSDVTFTGVGVGVGVGVVIDIIVRVLGPVLLALAVFAIRNRTKRWRVDINALRMRTLGEQRRNAARMDTLSPCRAAAVAI</sequence>
<keyword evidence="3" id="KW-1185">Reference proteome</keyword>
<evidence type="ECO:0000313" key="3">
    <source>
        <dbReference type="Proteomes" id="UP000001219"/>
    </source>
</evidence>
<evidence type="ECO:0000256" key="1">
    <source>
        <dbReference type="SAM" id="Phobius"/>
    </source>
</evidence>
<evidence type="ECO:0000313" key="2">
    <source>
        <dbReference type="EMBL" id="ACY23828.1"/>
    </source>
</evidence>
<name>D0L880_GORB4</name>
<reference evidence="3" key="1">
    <citation type="submission" date="2009-10" db="EMBL/GenBank/DDBJ databases">
        <title>The complete chromosome of Gordonia bronchialis DSM 43247.</title>
        <authorList>
            <consortium name="US DOE Joint Genome Institute (JGI-PGF)"/>
            <person name="Lucas S."/>
            <person name="Copeland A."/>
            <person name="Lapidus A."/>
            <person name="Glavina del Rio T."/>
            <person name="Dalin E."/>
            <person name="Tice H."/>
            <person name="Bruce D."/>
            <person name="Goodwin L."/>
            <person name="Pitluck S."/>
            <person name="Kyrpides N."/>
            <person name="Mavromatis K."/>
            <person name="Ivanova N."/>
            <person name="Ovchinnikova G."/>
            <person name="Saunders E."/>
            <person name="Brettin T."/>
            <person name="Detter J.C."/>
            <person name="Han C."/>
            <person name="Larimer F."/>
            <person name="Land M."/>
            <person name="Hauser L."/>
            <person name="Markowitz V."/>
            <person name="Cheng J.-F."/>
            <person name="Hugenholtz P."/>
            <person name="Woyke T."/>
            <person name="Wu D."/>
            <person name="Jando M."/>
            <person name="Schneider S."/>
            <person name="Goeker M."/>
            <person name="Klenk H.-P."/>
            <person name="Eisen J.A."/>
        </authorList>
    </citation>
    <scope>NUCLEOTIDE SEQUENCE [LARGE SCALE GENOMIC DNA]</scope>
    <source>
        <strain evidence="3">ATCC 25592 / DSM 43247 / BCRC 13721 / JCM 3198 / KCTC 3076 / NBRC 16047 / NCTC 10667</strain>
    </source>
</reference>
<dbReference type="HOGENOM" id="CLU_2493523_0_0_11"/>
<proteinExistence type="predicted"/>
<protein>
    <submittedName>
        <fullName evidence="2">Uncharacterized protein</fullName>
    </submittedName>
</protein>
<organism evidence="2 3">
    <name type="scientific">Gordonia bronchialis (strain ATCC 25592 / DSM 43247 / BCRC 13721 / JCM 3198 / KCTC 3076 / NBRC 16047 / NCTC 10667)</name>
    <name type="common">Rhodococcus bronchialis</name>
    <dbReference type="NCBI Taxonomy" id="526226"/>
    <lineage>
        <taxon>Bacteria</taxon>
        <taxon>Bacillati</taxon>
        <taxon>Actinomycetota</taxon>
        <taxon>Actinomycetes</taxon>
        <taxon>Mycobacteriales</taxon>
        <taxon>Gordoniaceae</taxon>
        <taxon>Gordonia</taxon>
    </lineage>
</organism>
<accession>D0L880</accession>
<keyword evidence="1" id="KW-1133">Transmembrane helix</keyword>
<gene>
    <name evidence="2" type="ordered locus">Gbro_4707</name>
</gene>
<dbReference type="Proteomes" id="UP000001219">
    <property type="component" value="Chromosome"/>
</dbReference>
<keyword evidence="1" id="KW-0812">Transmembrane</keyword>
<dbReference type="KEGG" id="gbr:Gbro_4707"/>
<dbReference type="EMBL" id="CP001802">
    <property type="protein sequence ID" value="ACY23828.1"/>
    <property type="molecule type" value="Genomic_DNA"/>
</dbReference>
<dbReference type="AlphaFoldDB" id="D0L880"/>
<keyword evidence="1" id="KW-0472">Membrane</keyword>
<feature type="transmembrane region" description="Helical" evidence="1">
    <location>
        <begin position="20"/>
        <end position="44"/>
    </location>
</feature>